<gene>
    <name evidence="9" type="primary">yfhA</name>
    <name evidence="9" type="ORF">NCTC13291_01496</name>
</gene>
<proteinExistence type="inferred from homology"/>
<reference evidence="9 10" key="1">
    <citation type="submission" date="2018-06" db="EMBL/GenBank/DDBJ databases">
        <authorList>
            <consortium name="Pathogen Informatics"/>
            <person name="Doyle S."/>
        </authorList>
    </citation>
    <scope>NUCLEOTIDE SEQUENCE [LARGE SCALE GENOMIC DNA]</scope>
    <source>
        <strain evidence="9 10">NCTC13291</strain>
    </source>
</reference>
<evidence type="ECO:0000256" key="6">
    <source>
        <dbReference type="ARBA" id="ARBA00022989"/>
    </source>
</evidence>
<evidence type="ECO:0000256" key="2">
    <source>
        <dbReference type="ARBA" id="ARBA00007935"/>
    </source>
</evidence>
<dbReference type="GO" id="GO:0022857">
    <property type="term" value="F:transmembrane transporter activity"/>
    <property type="evidence" value="ECO:0007669"/>
    <property type="project" value="InterPro"/>
</dbReference>
<dbReference type="PANTHER" id="PTHR30472">
    <property type="entry name" value="FERRIC ENTEROBACTIN TRANSPORT SYSTEM PERMEASE PROTEIN"/>
    <property type="match status" value="1"/>
</dbReference>
<keyword evidence="5 8" id="KW-0812">Transmembrane</keyword>
<evidence type="ECO:0000256" key="8">
    <source>
        <dbReference type="SAM" id="Phobius"/>
    </source>
</evidence>
<sequence length="366" mass="36751">MSGLASDGMPLEAAQPAIRGLVTARPGATGRAARLALALLALLLLGLCIALAVSVGEMPVPLATTLKTLANRLLGAGYAVSRIQEGVIWDYRLSRALMAACLGGGLAVAGAVLQALLRNPLAEPYVLGISAGASTGAVMVVVLGLGGGLVSLSGGAFFGALAALLAVAALARASGGGAERVILAGVVASQLFNAITAYVVTTAANAEQARGVMFWLLGNLSGVRWPDLALAAPTVLVASLVCLFQARALDAFTFGADAAMTLGIPVGRVRALLFAVTAAMTAVLVSITGTVGFVGLVVPHAARFLVGPSHARLLPASLIMGAILAVLADILSRILVPQQTLPIGVVTALFGAPAFAVILCRSRRSV</sequence>
<comment type="similarity">
    <text evidence="2">Belongs to the binding-protein-dependent transport system permease family. FecCD subfamily.</text>
</comment>
<evidence type="ECO:0000256" key="1">
    <source>
        <dbReference type="ARBA" id="ARBA00004651"/>
    </source>
</evidence>
<feature type="transmembrane region" description="Helical" evidence="8">
    <location>
        <begin position="341"/>
        <end position="360"/>
    </location>
</feature>
<dbReference type="GeneID" id="99632545"/>
<evidence type="ECO:0000256" key="7">
    <source>
        <dbReference type="ARBA" id="ARBA00023136"/>
    </source>
</evidence>
<feature type="transmembrane region" description="Helical" evidence="8">
    <location>
        <begin position="124"/>
        <end position="143"/>
    </location>
</feature>
<name>A0A379MY86_9PROT</name>
<keyword evidence="3" id="KW-0813">Transport</keyword>
<dbReference type="RefSeq" id="WP_019461691.1">
    <property type="nucleotide sequence ID" value="NZ_AP031462.1"/>
</dbReference>
<feature type="transmembrane region" description="Helical" evidence="8">
    <location>
        <begin position="35"/>
        <end position="56"/>
    </location>
</feature>
<keyword evidence="4" id="KW-1003">Cell membrane</keyword>
<keyword evidence="6 8" id="KW-1133">Transmembrane helix</keyword>
<dbReference type="SUPFAM" id="SSF81345">
    <property type="entry name" value="ABC transporter involved in vitamin B12 uptake, BtuC"/>
    <property type="match status" value="1"/>
</dbReference>
<evidence type="ECO:0000313" key="10">
    <source>
        <dbReference type="Proteomes" id="UP000254919"/>
    </source>
</evidence>
<dbReference type="AlphaFoldDB" id="A0A379MY86"/>
<dbReference type="Pfam" id="PF01032">
    <property type="entry name" value="FecCD"/>
    <property type="match status" value="1"/>
</dbReference>
<dbReference type="GO" id="GO:0005886">
    <property type="term" value="C:plasma membrane"/>
    <property type="evidence" value="ECO:0007669"/>
    <property type="project" value="UniProtKB-SubCell"/>
</dbReference>
<dbReference type="FunFam" id="1.10.3470.10:FF:000001">
    <property type="entry name" value="Vitamin B12 ABC transporter permease BtuC"/>
    <property type="match status" value="1"/>
</dbReference>
<dbReference type="PANTHER" id="PTHR30472:SF67">
    <property type="entry name" value="PERMEASE OF ABC TRANSPORTER-RELATED"/>
    <property type="match status" value="1"/>
</dbReference>
<feature type="transmembrane region" description="Helical" evidence="8">
    <location>
        <begin position="313"/>
        <end position="335"/>
    </location>
</feature>
<dbReference type="InterPro" id="IPR000522">
    <property type="entry name" value="ABC_transptr_permease_BtuC"/>
</dbReference>
<feature type="transmembrane region" description="Helical" evidence="8">
    <location>
        <begin position="224"/>
        <end position="244"/>
    </location>
</feature>
<dbReference type="Gene3D" id="1.10.3470.10">
    <property type="entry name" value="ABC transporter involved in vitamin B12 uptake, BtuC"/>
    <property type="match status" value="1"/>
</dbReference>
<comment type="subcellular location">
    <subcellularLocation>
        <location evidence="1">Cell membrane</location>
        <topology evidence="1">Multi-pass membrane protein</topology>
    </subcellularLocation>
</comment>
<feature type="transmembrane region" description="Helical" evidence="8">
    <location>
        <begin position="273"/>
        <end position="301"/>
    </location>
</feature>
<protein>
    <submittedName>
        <fullName evidence="9">Probable siderophore transport system permease protein yfhA</fullName>
    </submittedName>
</protein>
<dbReference type="CDD" id="cd06550">
    <property type="entry name" value="TM_ABC_iron-siderophores_like"/>
    <property type="match status" value="1"/>
</dbReference>
<evidence type="ECO:0000256" key="4">
    <source>
        <dbReference type="ARBA" id="ARBA00022475"/>
    </source>
</evidence>
<feature type="transmembrane region" description="Helical" evidence="8">
    <location>
        <begin position="149"/>
        <end position="170"/>
    </location>
</feature>
<organism evidence="9 10">
    <name type="scientific">Roseomonas mucosa</name>
    <dbReference type="NCBI Taxonomy" id="207340"/>
    <lineage>
        <taxon>Bacteria</taxon>
        <taxon>Pseudomonadati</taxon>
        <taxon>Pseudomonadota</taxon>
        <taxon>Alphaproteobacteria</taxon>
        <taxon>Acetobacterales</taxon>
        <taxon>Roseomonadaceae</taxon>
        <taxon>Roseomonas</taxon>
    </lineage>
</organism>
<dbReference type="GO" id="GO:0033214">
    <property type="term" value="P:siderophore-iron import into cell"/>
    <property type="evidence" value="ECO:0007669"/>
    <property type="project" value="TreeGrafter"/>
</dbReference>
<feature type="transmembrane region" description="Helical" evidence="8">
    <location>
        <begin position="251"/>
        <end position="267"/>
    </location>
</feature>
<feature type="transmembrane region" description="Helical" evidence="8">
    <location>
        <begin position="96"/>
        <end position="117"/>
    </location>
</feature>
<dbReference type="InterPro" id="IPR037294">
    <property type="entry name" value="ABC_BtuC-like"/>
</dbReference>
<accession>A0A379MY86</accession>
<dbReference type="Proteomes" id="UP000254919">
    <property type="component" value="Unassembled WGS sequence"/>
</dbReference>
<feature type="transmembrane region" description="Helical" evidence="8">
    <location>
        <begin position="182"/>
        <end position="204"/>
    </location>
</feature>
<evidence type="ECO:0000313" key="9">
    <source>
        <dbReference type="EMBL" id="SUE39768.1"/>
    </source>
</evidence>
<dbReference type="EMBL" id="UGVN01000001">
    <property type="protein sequence ID" value="SUE39768.1"/>
    <property type="molecule type" value="Genomic_DNA"/>
</dbReference>
<evidence type="ECO:0000256" key="3">
    <source>
        <dbReference type="ARBA" id="ARBA00022448"/>
    </source>
</evidence>
<keyword evidence="7 8" id="KW-0472">Membrane</keyword>
<evidence type="ECO:0000256" key="5">
    <source>
        <dbReference type="ARBA" id="ARBA00022692"/>
    </source>
</evidence>